<keyword evidence="3" id="KW-1185">Reference proteome</keyword>
<proteinExistence type="predicted"/>
<dbReference type="RefSeq" id="WP_017140412.1">
    <property type="nucleotide sequence ID" value="NC_007494.2"/>
</dbReference>
<dbReference type="GeneID" id="3722127"/>
<evidence type="ECO:0000313" key="3">
    <source>
        <dbReference type="Proteomes" id="UP000002703"/>
    </source>
</evidence>
<dbReference type="AlphaFoldDB" id="Q3IW34"/>
<name>Q3IW34_CERS4</name>
<sequence length="223" mass="24967">MAGGDQYEVINVTDEISSSLPTDLQLQLAAVKAEMQSVINPVTGELEKLSRILASLPAVAALRHIHNRLAKAPFSTNVDDLLDHEMMTLAFVVAYCRVIEGGNGSSGVGRRQIPNHLRQAHQDIIDARNQRYAHNDGHYSVDGSMIIDFVRGEFKVSVQSRMGYYVRGANEWRDLVDLVEALTIERIQKQLAKLKLKTRREWSFASGPAPEWAEQREDEAAKE</sequence>
<protein>
    <submittedName>
        <fullName evidence="2">Uncharacterized protein</fullName>
    </submittedName>
</protein>
<dbReference type="eggNOG" id="ENOG5032YZI">
    <property type="taxonomic scope" value="Bacteria"/>
</dbReference>
<gene>
    <name evidence="2" type="ORF">RSP_3638</name>
</gene>
<dbReference type="KEGG" id="rsp:RSP_3638"/>
<dbReference type="EMBL" id="CP000144">
    <property type="protein sequence ID" value="ABA81250.2"/>
    <property type="molecule type" value="Genomic_DNA"/>
</dbReference>
<dbReference type="EnsemblBacteria" id="ABA81250">
    <property type="protein sequence ID" value="ABA81250"/>
    <property type="gene ID" value="RSP_3638"/>
</dbReference>
<feature type="region of interest" description="Disordered" evidence="1">
    <location>
        <begin position="203"/>
        <end position="223"/>
    </location>
</feature>
<dbReference type="OrthoDB" id="1265701at2"/>
<dbReference type="Proteomes" id="UP000002703">
    <property type="component" value="Chromosome 2"/>
</dbReference>
<evidence type="ECO:0000256" key="1">
    <source>
        <dbReference type="SAM" id="MobiDB-lite"/>
    </source>
</evidence>
<reference evidence="3" key="1">
    <citation type="submission" date="2005-09" db="EMBL/GenBank/DDBJ databases">
        <title>Complete sequence of chromosome 2 of Rhodobacter sphaeroides 2.4.1.</title>
        <authorList>
            <person name="Copeland A."/>
            <person name="Lucas S."/>
            <person name="Lapidus A."/>
            <person name="Barry K."/>
            <person name="Detter J.C."/>
            <person name="Glavina T."/>
            <person name="Hammon N."/>
            <person name="Israni S."/>
            <person name="Pitluck S."/>
            <person name="Richardson P."/>
            <person name="Mackenzie C."/>
            <person name="Choudhary M."/>
            <person name="Larimer F."/>
            <person name="Hauser L.J."/>
            <person name="Land M."/>
            <person name="Donohue T.J."/>
            <person name="Kaplan S."/>
        </authorList>
    </citation>
    <scope>NUCLEOTIDE SEQUENCE [LARGE SCALE GENOMIC DNA]</scope>
    <source>
        <strain evidence="3">ATCC 17023 / DSM 158 / JCM 6121 / CCUG 31486 / LMG 2827 / NBRC 12203 / NCIMB 8253 / ATH 2.4.1.</strain>
    </source>
</reference>
<accession>Q3IW34</accession>
<evidence type="ECO:0000313" key="2">
    <source>
        <dbReference type="EMBL" id="ABA81250.2"/>
    </source>
</evidence>
<organism evidence="2 3">
    <name type="scientific">Cereibacter sphaeroides (strain ATCC 17023 / DSM 158 / JCM 6121 / CCUG 31486 / LMG 2827 / NBRC 12203 / NCIMB 8253 / ATH 2.4.1.)</name>
    <name type="common">Rhodobacter sphaeroides</name>
    <dbReference type="NCBI Taxonomy" id="272943"/>
    <lineage>
        <taxon>Bacteria</taxon>
        <taxon>Pseudomonadati</taxon>
        <taxon>Pseudomonadota</taxon>
        <taxon>Alphaproteobacteria</taxon>
        <taxon>Rhodobacterales</taxon>
        <taxon>Paracoccaceae</taxon>
        <taxon>Cereibacter</taxon>
    </lineage>
</organism>
<feature type="compositionally biased region" description="Basic and acidic residues" evidence="1">
    <location>
        <begin position="213"/>
        <end position="223"/>
    </location>
</feature>